<evidence type="ECO:0000313" key="2">
    <source>
        <dbReference type="EMBL" id="NFV80137.1"/>
    </source>
</evidence>
<evidence type="ECO:0008006" key="4">
    <source>
        <dbReference type="Google" id="ProtNLM"/>
    </source>
</evidence>
<comment type="caution">
    <text evidence="2">The sequence shown here is derived from an EMBL/GenBank/DDBJ whole genome shotgun (WGS) entry which is preliminary data.</text>
</comment>
<name>A0A7C9QTT1_9PROT</name>
<evidence type="ECO:0000313" key="3">
    <source>
        <dbReference type="Proteomes" id="UP000480684"/>
    </source>
</evidence>
<dbReference type="AlphaFoldDB" id="A0A7C9QTT1"/>
<sequence length="221" mass="23863">MMAVVAVGLTMMFAPLPAPAAERAIDLLDVPVSYAADFVVRGDKGTYRGSVWHAPGRERRDFGTSGGGQSVLLRRDTNSAYLMKPSGRWYVGLGFQAVGALAGGIDTLTVDRRRLREESVGSIRATRYKVAATGPKGARFDGDAWFTREDILVRALGVLTEGNGKASEVEMTLSDLKVGPVEERMFELPAGWLGMDLRSVPAEKIAQAVEGLKPLLERGRP</sequence>
<proteinExistence type="predicted"/>
<keyword evidence="3" id="KW-1185">Reference proteome</keyword>
<protein>
    <recommendedName>
        <fullName evidence="4">DUF4412 domain-containing protein</fullName>
    </recommendedName>
</protein>
<dbReference type="Proteomes" id="UP000480684">
    <property type="component" value="Unassembled WGS sequence"/>
</dbReference>
<organism evidence="2 3">
    <name type="scientific">Magnetospirillum aberrantis SpK</name>
    <dbReference type="NCBI Taxonomy" id="908842"/>
    <lineage>
        <taxon>Bacteria</taxon>
        <taxon>Pseudomonadati</taxon>
        <taxon>Pseudomonadota</taxon>
        <taxon>Alphaproteobacteria</taxon>
        <taxon>Rhodospirillales</taxon>
        <taxon>Rhodospirillaceae</taxon>
        <taxon>Magnetospirillum</taxon>
    </lineage>
</organism>
<gene>
    <name evidence="2" type="ORF">G4223_08445</name>
</gene>
<accession>A0A7C9QTT1</accession>
<feature type="chain" id="PRO_5028801036" description="DUF4412 domain-containing protein" evidence="1">
    <location>
        <begin position="21"/>
        <end position="221"/>
    </location>
</feature>
<evidence type="ECO:0000256" key="1">
    <source>
        <dbReference type="SAM" id="SignalP"/>
    </source>
</evidence>
<feature type="signal peptide" evidence="1">
    <location>
        <begin position="1"/>
        <end position="20"/>
    </location>
</feature>
<reference evidence="2 3" key="1">
    <citation type="submission" date="2020-02" db="EMBL/GenBank/DDBJ databases">
        <authorList>
            <person name="Dziuba M."/>
            <person name="Kuznetsov B."/>
            <person name="Mardanov A."/>
            <person name="Ravin N."/>
            <person name="Grouzdev D."/>
        </authorList>
    </citation>
    <scope>NUCLEOTIDE SEQUENCE [LARGE SCALE GENOMIC DNA]</scope>
    <source>
        <strain evidence="2 3">SpK</strain>
    </source>
</reference>
<keyword evidence="1" id="KW-0732">Signal</keyword>
<dbReference type="EMBL" id="JAAIYP010000035">
    <property type="protein sequence ID" value="NFV80137.1"/>
    <property type="molecule type" value="Genomic_DNA"/>
</dbReference>